<evidence type="ECO:0000256" key="4">
    <source>
        <dbReference type="SAM" id="MobiDB-lite"/>
    </source>
</evidence>
<proteinExistence type="predicted"/>
<dbReference type="PANTHER" id="PTHR31060">
    <property type="entry name" value="OSJNBA0011J08.25 PROTEIN-RELATED"/>
    <property type="match status" value="1"/>
</dbReference>
<name>A0AA38TJE6_9ASTR</name>
<evidence type="ECO:0000256" key="1">
    <source>
        <dbReference type="ARBA" id="ARBA00002668"/>
    </source>
</evidence>
<dbReference type="Proteomes" id="UP001172457">
    <property type="component" value="Chromosome 3"/>
</dbReference>
<dbReference type="EMBL" id="JARYMX010000003">
    <property type="protein sequence ID" value="KAJ9555136.1"/>
    <property type="molecule type" value="Genomic_DNA"/>
</dbReference>
<protein>
    <recommendedName>
        <fullName evidence="5">BTB domain-containing protein</fullName>
    </recommendedName>
</protein>
<dbReference type="InterPro" id="IPR011333">
    <property type="entry name" value="SKP1/BTB/POZ_sf"/>
</dbReference>
<evidence type="ECO:0000256" key="2">
    <source>
        <dbReference type="ARBA" id="ARBA00004906"/>
    </source>
</evidence>
<evidence type="ECO:0000259" key="5">
    <source>
        <dbReference type="PROSITE" id="PS50097"/>
    </source>
</evidence>
<comment type="function">
    <text evidence="1">May act as a substrate-specific adapter of an E3 ubiquitin-protein ligase complex (CUL3-RBX1-BTB) which mediates the ubiquitination and subsequent proteasomal degradation of target proteins.</text>
</comment>
<feature type="compositionally biased region" description="Basic and acidic residues" evidence="4">
    <location>
        <begin position="505"/>
        <end position="522"/>
    </location>
</feature>
<evidence type="ECO:0000256" key="3">
    <source>
        <dbReference type="ARBA" id="ARBA00022786"/>
    </source>
</evidence>
<comment type="caution">
    <text evidence="6">The sequence shown here is derived from an EMBL/GenBank/DDBJ whole genome shotgun (WGS) entry which is preliminary data.</text>
</comment>
<comment type="pathway">
    <text evidence="2">Protein modification; protein ubiquitination.</text>
</comment>
<dbReference type="PANTHER" id="PTHR31060:SF36">
    <property type="entry name" value="CHROMATIN REMODELING &amp; TRANSCRIPTION REGULATOR BTB-POZ FAMILY"/>
    <property type="match status" value="1"/>
</dbReference>
<evidence type="ECO:0000313" key="6">
    <source>
        <dbReference type="EMBL" id="KAJ9555136.1"/>
    </source>
</evidence>
<feature type="compositionally biased region" description="Low complexity" evidence="4">
    <location>
        <begin position="41"/>
        <end position="50"/>
    </location>
</feature>
<dbReference type="InterPro" id="IPR000210">
    <property type="entry name" value="BTB/POZ_dom"/>
</dbReference>
<dbReference type="Gene3D" id="3.30.710.10">
    <property type="entry name" value="Potassium Channel Kv1.1, Chain A"/>
    <property type="match status" value="1"/>
</dbReference>
<feature type="compositionally biased region" description="Polar residues" evidence="4">
    <location>
        <begin position="31"/>
        <end position="40"/>
    </location>
</feature>
<dbReference type="InterPro" id="IPR038920">
    <property type="entry name" value="At3g05675-like"/>
</dbReference>
<sequence>MSPPPPTATDKTRSSPTLFEMMANEPDSKIPNYQNGNVSYPNPKKPTNNNNNHVIPHPQSIIVDKQALMQQRLLDLLSCRSPGSQFNDPNSSDVRLTLTSKDGLSVSMNAHRQILLGHSRFFAVKLSEYRWKSGQQQQAPYLIEIADCDDIEVYIESIRLMYCKNLRRKLMKEDVPRVLGILKRLPLNGTVKRTSNGSSNCVLTQVSAAIGFDAGVLSCLEYLEAAPWAEDEEEKVSSLLSELRLEGVGAVEVLKRVSVDFTSGVDEGNNNEEVLLKLLHTVLEGKDEKARREMKVLVAKMLRENSSTNDLRKESLYSACEKCLLLLRKHFLKASKGELQDVAQITRQADNLHWLLDILIDRQIAEDFLKSWASLADLSEAHSKVPPLHRYEISRVTARLFVGIGKGQLLALKDLRCLLLQTWLVPFYDDFAWMKRASRGLDRHLIEDGLGNTILTLPLSWQQEILMSWFDRFLNSSDDCPNIQRAFEVWWRRAFWRKNRQQPEGPERSRQFRVTDENFKNS</sequence>
<gene>
    <name evidence="6" type="ORF">OSB04_009750</name>
</gene>
<reference evidence="6" key="1">
    <citation type="submission" date="2023-03" db="EMBL/GenBank/DDBJ databases">
        <title>Chromosome-scale reference genome and RAD-based genetic map of yellow starthistle (Centaurea solstitialis) reveal putative structural variation and QTLs associated with invader traits.</title>
        <authorList>
            <person name="Reatini B."/>
            <person name="Cang F.A."/>
            <person name="Jiang Q."/>
            <person name="Mckibben M.T.W."/>
            <person name="Barker M.S."/>
            <person name="Rieseberg L.H."/>
            <person name="Dlugosch K.M."/>
        </authorList>
    </citation>
    <scope>NUCLEOTIDE SEQUENCE</scope>
    <source>
        <strain evidence="6">CAN-66</strain>
        <tissue evidence="6">Leaf</tissue>
    </source>
</reference>
<feature type="region of interest" description="Disordered" evidence="4">
    <location>
        <begin position="1"/>
        <end position="50"/>
    </location>
</feature>
<accession>A0AA38TJE6</accession>
<dbReference type="AlphaFoldDB" id="A0AA38TJE6"/>
<feature type="domain" description="BTB" evidence="5">
    <location>
        <begin position="92"/>
        <end position="170"/>
    </location>
</feature>
<organism evidence="6 7">
    <name type="scientific">Centaurea solstitialis</name>
    <name type="common">yellow star-thistle</name>
    <dbReference type="NCBI Taxonomy" id="347529"/>
    <lineage>
        <taxon>Eukaryota</taxon>
        <taxon>Viridiplantae</taxon>
        <taxon>Streptophyta</taxon>
        <taxon>Embryophyta</taxon>
        <taxon>Tracheophyta</taxon>
        <taxon>Spermatophyta</taxon>
        <taxon>Magnoliopsida</taxon>
        <taxon>eudicotyledons</taxon>
        <taxon>Gunneridae</taxon>
        <taxon>Pentapetalae</taxon>
        <taxon>asterids</taxon>
        <taxon>campanulids</taxon>
        <taxon>Asterales</taxon>
        <taxon>Asteraceae</taxon>
        <taxon>Carduoideae</taxon>
        <taxon>Cardueae</taxon>
        <taxon>Centaureinae</taxon>
        <taxon>Centaurea</taxon>
    </lineage>
</organism>
<evidence type="ECO:0000313" key="7">
    <source>
        <dbReference type="Proteomes" id="UP001172457"/>
    </source>
</evidence>
<keyword evidence="7" id="KW-1185">Reference proteome</keyword>
<dbReference type="PROSITE" id="PS50097">
    <property type="entry name" value="BTB"/>
    <property type="match status" value="1"/>
</dbReference>
<dbReference type="Pfam" id="PF25553">
    <property type="entry name" value="BTB-POZ_ANK-like"/>
    <property type="match status" value="1"/>
</dbReference>
<keyword evidence="3" id="KW-0833">Ubl conjugation pathway</keyword>
<dbReference type="InterPro" id="IPR058039">
    <property type="entry name" value="At3g05675-like_ankyrin"/>
</dbReference>
<feature type="region of interest" description="Disordered" evidence="4">
    <location>
        <begin position="502"/>
        <end position="522"/>
    </location>
</feature>